<name>A0ABN1IC49_9GAMM</name>
<evidence type="ECO:0000256" key="1">
    <source>
        <dbReference type="ARBA" id="ARBA00008950"/>
    </source>
</evidence>
<dbReference type="Pfam" id="PF12850">
    <property type="entry name" value="Metallophos_2"/>
    <property type="match status" value="1"/>
</dbReference>
<keyword evidence="5" id="KW-1185">Reference proteome</keyword>
<protein>
    <recommendedName>
        <fullName evidence="2">Phosphoesterase</fullName>
        <ecNumber evidence="2">3.1.4.-</ecNumber>
    </recommendedName>
</protein>
<proteinExistence type="inferred from homology"/>
<sequence>MRVLLLSDTHGTLDARIAALAHDSDLVVHAGDVGSAQVLSDLRKACPSVIAVRGNNDVPAKWGGEQAALRTLEDHAEIELPGGVLVAVHGDRFPAAQRHARLRAAFPGARAIVYGHSHRIVIDDGALPWVLNPGAAGHARTFGGPSCLRLTATARRWNIELSRFAGSSPPSAAVQARSG</sequence>
<dbReference type="PANTHER" id="PTHR43165">
    <property type="entry name" value="METALLOPHOSPHOESTERASE"/>
    <property type="match status" value="1"/>
</dbReference>
<dbReference type="InterPro" id="IPR000979">
    <property type="entry name" value="Phosphodiesterase_MJ0936/Vps29"/>
</dbReference>
<comment type="caution">
    <text evidence="4">The sequence shown here is derived from an EMBL/GenBank/DDBJ whole genome shotgun (WGS) entry which is preliminary data.</text>
</comment>
<evidence type="ECO:0000313" key="4">
    <source>
        <dbReference type="EMBL" id="GAA0705644.1"/>
    </source>
</evidence>
<keyword evidence="2" id="KW-0479">Metal-binding</keyword>
<evidence type="ECO:0000313" key="5">
    <source>
        <dbReference type="Proteomes" id="UP001501523"/>
    </source>
</evidence>
<dbReference type="PANTHER" id="PTHR43165:SF1">
    <property type="entry name" value="PHOSPHODIESTERASE MJ0936"/>
    <property type="match status" value="1"/>
</dbReference>
<dbReference type="EMBL" id="BAAAEU010000001">
    <property type="protein sequence ID" value="GAA0705644.1"/>
    <property type="molecule type" value="Genomic_DNA"/>
</dbReference>
<gene>
    <name evidence="4" type="ORF">GCM10009105_03230</name>
</gene>
<accession>A0ABN1IC49</accession>
<reference evidence="4 5" key="1">
    <citation type="journal article" date="2019" name="Int. J. Syst. Evol. Microbiol.">
        <title>The Global Catalogue of Microorganisms (GCM) 10K type strain sequencing project: providing services to taxonomists for standard genome sequencing and annotation.</title>
        <authorList>
            <consortium name="The Broad Institute Genomics Platform"/>
            <consortium name="The Broad Institute Genome Sequencing Center for Infectious Disease"/>
            <person name="Wu L."/>
            <person name="Ma J."/>
        </authorList>
    </citation>
    <scope>NUCLEOTIDE SEQUENCE [LARGE SCALE GENOMIC DNA]</scope>
    <source>
        <strain evidence="4 5">JCM 15421</strain>
    </source>
</reference>
<dbReference type="InterPro" id="IPR053193">
    <property type="entry name" value="MetalloPDE_YfcE-like"/>
</dbReference>
<evidence type="ECO:0000259" key="3">
    <source>
        <dbReference type="Pfam" id="PF12850"/>
    </source>
</evidence>
<dbReference type="InterPro" id="IPR029052">
    <property type="entry name" value="Metallo-depent_PP-like"/>
</dbReference>
<dbReference type="NCBIfam" id="TIGR00040">
    <property type="entry name" value="yfcE"/>
    <property type="match status" value="1"/>
</dbReference>
<dbReference type="Gene3D" id="3.60.21.10">
    <property type="match status" value="1"/>
</dbReference>
<comment type="cofactor">
    <cofactor evidence="2">
        <name>a divalent metal cation</name>
        <dbReference type="ChEBI" id="CHEBI:60240"/>
    </cofactor>
</comment>
<organism evidence="4 5">
    <name type="scientific">Dokdonella soli</name>
    <dbReference type="NCBI Taxonomy" id="529810"/>
    <lineage>
        <taxon>Bacteria</taxon>
        <taxon>Pseudomonadati</taxon>
        <taxon>Pseudomonadota</taxon>
        <taxon>Gammaproteobacteria</taxon>
        <taxon>Lysobacterales</taxon>
        <taxon>Rhodanobacteraceae</taxon>
        <taxon>Dokdonella</taxon>
    </lineage>
</organism>
<dbReference type="SUPFAM" id="SSF56300">
    <property type="entry name" value="Metallo-dependent phosphatases"/>
    <property type="match status" value="1"/>
</dbReference>
<dbReference type="InterPro" id="IPR024654">
    <property type="entry name" value="Calcineurin-like_PHP_lpxH"/>
</dbReference>
<dbReference type="Proteomes" id="UP001501523">
    <property type="component" value="Unassembled WGS sequence"/>
</dbReference>
<comment type="similarity">
    <text evidence="1 2">Belongs to the metallophosphoesterase superfamily. YfcE family.</text>
</comment>
<evidence type="ECO:0000256" key="2">
    <source>
        <dbReference type="RuleBase" id="RU362039"/>
    </source>
</evidence>
<dbReference type="RefSeq" id="WP_343786462.1">
    <property type="nucleotide sequence ID" value="NZ_BAAAEU010000001.1"/>
</dbReference>
<feature type="domain" description="Calcineurin-like phosphoesterase" evidence="3">
    <location>
        <begin position="1"/>
        <end position="152"/>
    </location>
</feature>
<dbReference type="EC" id="3.1.4.-" evidence="2"/>